<comment type="cofactor">
    <cofactor evidence="1 9">
        <name>Mg(2+)</name>
        <dbReference type="ChEBI" id="CHEBI:18420"/>
    </cofactor>
</comment>
<dbReference type="NCBIfam" id="NF008954">
    <property type="entry name" value="PRK12296.1"/>
    <property type="match status" value="1"/>
</dbReference>
<feature type="domain" description="OCT" evidence="11">
    <location>
        <begin position="345"/>
        <end position="422"/>
    </location>
</feature>
<dbReference type="GO" id="GO:0003924">
    <property type="term" value="F:GTPase activity"/>
    <property type="evidence" value="ECO:0007669"/>
    <property type="project" value="UniProtKB-UniRule"/>
</dbReference>
<dbReference type="InterPro" id="IPR027417">
    <property type="entry name" value="P-loop_NTPase"/>
</dbReference>
<protein>
    <recommendedName>
        <fullName evidence="9">GTPase Obg</fullName>
        <ecNumber evidence="9">3.6.5.-</ecNumber>
    </recommendedName>
    <alternativeName>
        <fullName evidence="9">GTP-binding protein Obg</fullName>
    </alternativeName>
</protein>
<feature type="domain" description="Obg" evidence="12">
    <location>
        <begin position="1"/>
        <end position="158"/>
    </location>
</feature>
<dbReference type="RefSeq" id="WP_022513387.1">
    <property type="nucleotide sequence ID" value="NZ_CP017037.1"/>
</dbReference>
<dbReference type="Pfam" id="PF01018">
    <property type="entry name" value="GTP1_OBG"/>
    <property type="match status" value="1"/>
</dbReference>
<dbReference type="Gene3D" id="2.70.210.12">
    <property type="entry name" value="GTP1/OBG domain"/>
    <property type="match status" value="1"/>
</dbReference>
<dbReference type="GO" id="GO:0042254">
    <property type="term" value="P:ribosome biogenesis"/>
    <property type="evidence" value="ECO:0007669"/>
    <property type="project" value="UniProtKB-UniRule"/>
</dbReference>
<dbReference type="InterPro" id="IPR006074">
    <property type="entry name" value="GTP1-OBG_CS"/>
</dbReference>
<feature type="binding site" evidence="9">
    <location>
        <position position="192"/>
    </location>
    <ligand>
        <name>Mg(2+)</name>
        <dbReference type="ChEBI" id="CHEBI:18420"/>
    </ligand>
</feature>
<evidence type="ECO:0000256" key="1">
    <source>
        <dbReference type="ARBA" id="ARBA00001946"/>
    </source>
</evidence>
<accession>A0A1B3WD71</accession>
<dbReference type="AlphaFoldDB" id="A0A1B3WD71"/>
<keyword evidence="8 9" id="KW-0342">GTP-binding</keyword>
<dbReference type="InterPro" id="IPR031167">
    <property type="entry name" value="G_OBG"/>
</dbReference>
<dbReference type="SUPFAM" id="SSF52540">
    <property type="entry name" value="P-loop containing nucleoside triphosphate hydrolases"/>
    <property type="match status" value="1"/>
</dbReference>
<evidence type="ECO:0000256" key="4">
    <source>
        <dbReference type="ARBA" id="ARBA00022723"/>
    </source>
</evidence>
<dbReference type="STRING" id="39950.BCB69_02405"/>
<dbReference type="GO" id="GO:0005737">
    <property type="term" value="C:cytoplasm"/>
    <property type="evidence" value="ECO:0007669"/>
    <property type="project" value="UniProtKB-SubCell"/>
</dbReference>
<evidence type="ECO:0000313" key="15">
    <source>
        <dbReference type="Proteomes" id="UP000094757"/>
    </source>
</evidence>
<reference evidence="15" key="2">
    <citation type="submission" date="2016-08" db="EMBL/GenBank/DDBJ databases">
        <authorList>
            <person name="Holder M.E."/>
            <person name="Ajami N.J."/>
            <person name="Petrosino J.F."/>
        </authorList>
    </citation>
    <scope>NUCLEOTIDE SEQUENCE [LARGE SCALE GENOMIC DNA]</scope>
    <source>
        <strain evidence="15">F0677</strain>
    </source>
</reference>
<keyword evidence="5 9" id="KW-0547">Nucleotide-binding</keyword>
<dbReference type="EC" id="3.6.5.-" evidence="9"/>
<sequence length="434" mass="48234">MFIDRARIIVESGAGGNGMVSFRREKYVPRGGPSGGDGGQGGSVIAVADSEINTLLSFRRRRKYAAKKGENGGIKDCYGRAAENVFIYVPLGTLIYDAETDELLADMTHDGQQVLLVKGGRGGRGNSHFVSPAVRGPTYAEKGEPGEKKEIRLELKVLADVGLLGYPSVGKSSLIRKVSKAKPQVAAYHFTTLNPILGMVNLDESRSFVMADIPGLIEGASEGVGLGDEFLRHVERTRVLIHVLDAAGSEGRDPFEDFHLINKELARYSSKLSTKKQIVAANKIDLIQDTKKLDNLRQQIEREGYEFFPICTLNGEGLQPLLEKVWEILESTPKIELETPDTAIIYDVKKDDFKVEVEDNVYYLTGKRVEKLVSMTNFDDYVSLRRFDKAWRYMGLEKLLKQAGIKEGDTVNLYGIEFTYTARKHGQEEGNEED</sequence>
<comment type="function">
    <text evidence="9">An essential GTPase which binds GTP, GDP and possibly (p)ppGpp with moderate affinity, with high nucleotide exchange rates and a fairly low GTP hydrolysis rate. Plays a role in control of the cell cycle, stress response, ribosome biogenesis and in those bacteria that undergo differentiation, in morphogenesis control.</text>
</comment>
<dbReference type="PROSITE" id="PS51883">
    <property type="entry name" value="OBG"/>
    <property type="match status" value="1"/>
</dbReference>
<dbReference type="PANTHER" id="PTHR11702:SF31">
    <property type="entry name" value="MITOCHONDRIAL RIBOSOME-ASSOCIATED GTPASE 2"/>
    <property type="match status" value="1"/>
</dbReference>
<feature type="binding site" evidence="9">
    <location>
        <position position="172"/>
    </location>
    <ligand>
        <name>Mg(2+)</name>
        <dbReference type="ChEBI" id="CHEBI:18420"/>
    </ligand>
</feature>
<dbReference type="InterPro" id="IPR045086">
    <property type="entry name" value="OBG_GTPase"/>
</dbReference>
<dbReference type="InterPro" id="IPR036726">
    <property type="entry name" value="GTP1_OBG_dom_sf"/>
</dbReference>
<dbReference type="InterPro" id="IPR014100">
    <property type="entry name" value="GTP-bd_Obg/CgtA"/>
</dbReference>
<dbReference type="GO" id="GO:0005525">
    <property type="term" value="F:GTP binding"/>
    <property type="evidence" value="ECO:0007669"/>
    <property type="project" value="UniProtKB-UniRule"/>
</dbReference>
<dbReference type="NCBIfam" id="NF008955">
    <property type="entry name" value="PRK12297.1"/>
    <property type="match status" value="1"/>
</dbReference>
<dbReference type="Proteomes" id="UP000266262">
    <property type="component" value="Unassembled WGS sequence"/>
</dbReference>
<evidence type="ECO:0000259" key="10">
    <source>
        <dbReference type="PROSITE" id="PS51710"/>
    </source>
</evidence>
<dbReference type="PROSITE" id="PS00905">
    <property type="entry name" value="GTP1_OBG"/>
    <property type="match status" value="1"/>
</dbReference>
<evidence type="ECO:0000259" key="12">
    <source>
        <dbReference type="PROSITE" id="PS51883"/>
    </source>
</evidence>
<comment type="similarity">
    <text evidence="2 9">Belongs to the TRAFAC class OBG-HflX-like GTPase superfamily. OBG GTPase family.</text>
</comment>
<evidence type="ECO:0000256" key="5">
    <source>
        <dbReference type="ARBA" id="ARBA00022741"/>
    </source>
</evidence>
<evidence type="ECO:0000256" key="3">
    <source>
        <dbReference type="ARBA" id="ARBA00022490"/>
    </source>
</evidence>
<dbReference type="Proteomes" id="UP000094757">
    <property type="component" value="Chromosome"/>
</dbReference>
<dbReference type="NCBIfam" id="NF008956">
    <property type="entry name" value="PRK12299.1"/>
    <property type="match status" value="1"/>
</dbReference>
<dbReference type="InterPro" id="IPR006169">
    <property type="entry name" value="GTP1_OBG_dom"/>
</dbReference>
<evidence type="ECO:0000256" key="9">
    <source>
        <dbReference type="HAMAP-Rule" id="MF_01454"/>
    </source>
</evidence>
<dbReference type="GO" id="GO:0000287">
    <property type="term" value="F:magnesium ion binding"/>
    <property type="evidence" value="ECO:0007669"/>
    <property type="project" value="InterPro"/>
</dbReference>
<keyword evidence="4 9" id="KW-0479">Metal-binding</keyword>
<dbReference type="Pfam" id="PF09269">
    <property type="entry name" value="DUF1967"/>
    <property type="match status" value="1"/>
</dbReference>
<feature type="domain" description="OBG-type G" evidence="10">
    <location>
        <begin position="159"/>
        <end position="330"/>
    </location>
</feature>
<dbReference type="PROSITE" id="PS51881">
    <property type="entry name" value="OCT"/>
    <property type="match status" value="1"/>
</dbReference>
<evidence type="ECO:0000256" key="7">
    <source>
        <dbReference type="ARBA" id="ARBA00022842"/>
    </source>
</evidence>
<dbReference type="PANTHER" id="PTHR11702">
    <property type="entry name" value="DEVELOPMENTALLY REGULATED GTP-BINDING PROTEIN-RELATED"/>
    <property type="match status" value="1"/>
</dbReference>
<dbReference type="Gene3D" id="3.30.300.350">
    <property type="entry name" value="GTP-binding protein OBG, C-terminal domain"/>
    <property type="match status" value="1"/>
</dbReference>
<evidence type="ECO:0000313" key="16">
    <source>
        <dbReference type="Proteomes" id="UP000266262"/>
    </source>
</evidence>
<dbReference type="Pfam" id="PF01926">
    <property type="entry name" value="MMR_HSR1"/>
    <property type="match status" value="1"/>
</dbReference>
<comment type="subunit">
    <text evidence="9">Monomer.</text>
</comment>
<dbReference type="SUPFAM" id="SSF102741">
    <property type="entry name" value="Obg GTP-binding protein C-terminal domain"/>
    <property type="match status" value="1"/>
</dbReference>
<gene>
    <name evidence="9" type="primary">obg</name>
    <name evidence="14" type="synonym">obgE</name>
    <name evidence="13" type="ORF">BCB69_02405</name>
    <name evidence="14" type="ORF">DX915_00790</name>
</gene>
<feature type="binding site" evidence="9">
    <location>
        <begin position="311"/>
        <end position="313"/>
    </location>
    <ligand>
        <name>GTP</name>
        <dbReference type="ChEBI" id="CHEBI:37565"/>
    </ligand>
</feature>
<organism evidence="13 15">
    <name type="scientific">Dialister pneumosintes</name>
    <dbReference type="NCBI Taxonomy" id="39950"/>
    <lineage>
        <taxon>Bacteria</taxon>
        <taxon>Bacillati</taxon>
        <taxon>Bacillota</taxon>
        <taxon>Negativicutes</taxon>
        <taxon>Veillonellales</taxon>
        <taxon>Veillonellaceae</taxon>
        <taxon>Dialister</taxon>
    </lineage>
</organism>
<dbReference type="NCBIfam" id="TIGR02729">
    <property type="entry name" value="Obg_CgtA"/>
    <property type="match status" value="1"/>
</dbReference>
<feature type="binding site" evidence="9">
    <location>
        <begin position="212"/>
        <end position="215"/>
    </location>
    <ligand>
        <name>GTP</name>
        <dbReference type="ChEBI" id="CHEBI:37565"/>
    </ligand>
</feature>
<evidence type="ECO:0000259" key="11">
    <source>
        <dbReference type="PROSITE" id="PS51881"/>
    </source>
</evidence>
<dbReference type="CDD" id="cd01898">
    <property type="entry name" value="Obg"/>
    <property type="match status" value="1"/>
</dbReference>
<dbReference type="InterPro" id="IPR006073">
    <property type="entry name" value="GTP-bd"/>
</dbReference>
<feature type="binding site" evidence="9">
    <location>
        <begin position="165"/>
        <end position="172"/>
    </location>
    <ligand>
        <name>GTP</name>
        <dbReference type="ChEBI" id="CHEBI:37565"/>
    </ligand>
</feature>
<reference evidence="13" key="1">
    <citation type="submission" date="2016-08" db="EMBL/GenBank/DDBJ databases">
        <authorList>
            <person name="Seilhamer J.J."/>
        </authorList>
    </citation>
    <scope>NUCLEOTIDE SEQUENCE [LARGE SCALE GENOMIC DNA]</scope>
    <source>
        <strain evidence="13">F0677</strain>
    </source>
</reference>
<dbReference type="PRINTS" id="PR00326">
    <property type="entry name" value="GTP1OBG"/>
</dbReference>
<keyword evidence="6 9" id="KW-0378">Hydrolase</keyword>
<feature type="binding site" evidence="9">
    <location>
        <begin position="190"/>
        <end position="194"/>
    </location>
    <ligand>
        <name>GTP</name>
        <dbReference type="ChEBI" id="CHEBI:37565"/>
    </ligand>
</feature>
<evidence type="ECO:0000256" key="6">
    <source>
        <dbReference type="ARBA" id="ARBA00022801"/>
    </source>
</evidence>
<dbReference type="EMBL" id="QWKU01000001">
    <property type="protein sequence ID" value="RID94112.1"/>
    <property type="molecule type" value="Genomic_DNA"/>
</dbReference>
<dbReference type="Gene3D" id="3.40.50.300">
    <property type="entry name" value="P-loop containing nucleotide triphosphate hydrolases"/>
    <property type="match status" value="1"/>
</dbReference>
<feature type="binding site" evidence="9">
    <location>
        <begin position="282"/>
        <end position="285"/>
    </location>
    <ligand>
        <name>GTP</name>
        <dbReference type="ChEBI" id="CHEBI:37565"/>
    </ligand>
</feature>
<evidence type="ECO:0000313" key="14">
    <source>
        <dbReference type="EMBL" id="RID94112.1"/>
    </source>
</evidence>
<dbReference type="PROSITE" id="PS51710">
    <property type="entry name" value="G_OBG"/>
    <property type="match status" value="1"/>
</dbReference>
<name>A0A1B3WD71_9FIRM</name>
<dbReference type="KEGG" id="dpn:BCB69_02405"/>
<dbReference type="NCBIfam" id="TIGR03595">
    <property type="entry name" value="Obg_CgtA_exten"/>
    <property type="match status" value="1"/>
</dbReference>
<reference evidence="14 16" key="3">
    <citation type="submission" date="2018-08" db="EMBL/GenBank/DDBJ databases">
        <title>Draft genome sequence of Dialister pneumosintes KCOM 1685.</title>
        <authorList>
            <person name="Kook J.-K."/>
            <person name="Park S.-N."/>
            <person name="Lim Y.K."/>
        </authorList>
    </citation>
    <scope>NUCLEOTIDE SEQUENCE [LARGE SCALE GENOMIC DNA]</scope>
    <source>
        <strain evidence="14 16">KCOM 1685</strain>
    </source>
</reference>
<dbReference type="SUPFAM" id="SSF82051">
    <property type="entry name" value="Obg GTP-binding protein N-terminal domain"/>
    <property type="match status" value="1"/>
</dbReference>
<keyword evidence="16" id="KW-1185">Reference proteome</keyword>
<evidence type="ECO:0000256" key="8">
    <source>
        <dbReference type="ARBA" id="ARBA00023134"/>
    </source>
</evidence>
<keyword evidence="7 9" id="KW-0460">Magnesium</keyword>
<evidence type="ECO:0000256" key="2">
    <source>
        <dbReference type="ARBA" id="ARBA00007699"/>
    </source>
</evidence>
<proteinExistence type="inferred from homology"/>
<dbReference type="InterPro" id="IPR036346">
    <property type="entry name" value="GTP-bd_prot_GTP1/OBG_C_sf"/>
</dbReference>
<dbReference type="FunFam" id="2.70.210.12:FF:000001">
    <property type="entry name" value="GTPase Obg"/>
    <property type="match status" value="1"/>
</dbReference>
<dbReference type="InterPro" id="IPR015349">
    <property type="entry name" value="OCT_dom"/>
</dbReference>
<evidence type="ECO:0000313" key="13">
    <source>
        <dbReference type="EMBL" id="AOH38924.1"/>
    </source>
</evidence>
<comment type="subcellular location">
    <subcellularLocation>
        <location evidence="9">Cytoplasm</location>
    </subcellularLocation>
</comment>
<dbReference type="EMBL" id="CP017037">
    <property type="protein sequence ID" value="AOH38924.1"/>
    <property type="molecule type" value="Genomic_DNA"/>
</dbReference>
<dbReference type="OrthoDB" id="9807318at2"/>
<keyword evidence="3 9" id="KW-0963">Cytoplasm</keyword>
<dbReference type="HAMAP" id="MF_01454">
    <property type="entry name" value="GTPase_Obg"/>
    <property type="match status" value="1"/>
</dbReference>